<evidence type="ECO:0000313" key="2">
    <source>
        <dbReference type="Proteomes" id="UP000003009"/>
    </source>
</evidence>
<dbReference type="EMBL" id="ACJW02000002">
    <property type="protein sequence ID" value="EEP69079.1"/>
    <property type="molecule type" value="Genomic_DNA"/>
</dbReference>
<organism evidence="1 2">
    <name type="scientific">Kingella oralis ATCC 51147</name>
    <dbReference type="NCBI Taxonomy" id="629741"/>
    <lineage>
        <taxon>Bacteria</taxon>
        <taxon>Pseudomonadati</taxon>
        <taxon>Pseudomonadota</taxon>
        <taxon>Betaproteobacteria</taxon>
        <taxon>Neisseriales</taxon>
        <taxon>Neisseriaceae</taxon>
        <taxon>Kingella</taxon>
    </lineage>
</organism>
<protein>
    <submittedName>
        <fullName evidence="1">Uncharacterized protein</fullName>
    </submittedName>
</protein>
<gene>
    <name evidence="1" type="ORF">GCWU000324_00991</name>
</gene>
<dbReference type="Proteomes" id="UP000003009">
    <property type="component" value="Unassembled WGS sequence"/>
</dbReference>
<name>C4GFS5_9NEIS</name>
<proteinExistence type="predicted"/>
<dbReference type="HOGENOM" id="CLU_3252802_0_0_4"/>
<sequence>MWLIEIQAAWFYPWQVVVWKLNRSTDLAKRNRRLAARTDGHF</sequence>
<dbReference type="AlphaFoldDB" id="C4GFS5"/>
<evidence type="ECO:0000313" key="1">
    <source>
        <dbReference type="EMBL" id="EEP69079.1"/>
    </source>
</evidence>
<comment type="caution">
    <text evidence="1">The sequence shown here is derived from an EMBL/GenBank/DDBJ whole genome shotgun (WGS) entry which is preliminary data.</text>
</comment>
<keyword evidence="2" id="KW-1185">Reference proteome</keyword>
<accession>C4GFS5</accession>
<reference evidence="1" key="1">
    <citation type="submission" date="2009-04" db="EMBL/GenBank/DDBJ databases">
        <authorList>
            <person name="Weinstock G."/>
            <person name="Sodergren E."/>
            <person name="Clifton S."/>
            <person name="Fulton L."/>
            <person name="Fulton B."/>
            <person name="Courtney L."/>
            <person name="Fronick C."/>
            <person name="Harrison M."/>
            <person name="Strong C."/>
            <person name="Farmer C."/>
            <person name="Delahaunty K."/>
            <person name="Markovic C."/>
            <person name="Hall O."/>
            <person name="Minx P."/>
            <person name="Tomlinson C."/>
            <person name="Mitreva M."/>
            <person name="Nelson J."/>
            <person name="Hou S."/>
            <person name="Wollam A."/>
            <person name="Pepin K.H."/>
            <person name="Johnson M."/>
            <person name="Bhonagiri V."/>
            <person name="Nash W.E."/>
            <person name="Warren W."/>
            <person name="Chinwalla A."/>
            <person name="Mardis E.R."/>
            <person name="Wilson R.K."/>
        </authorList>
    </citation>
    <scope>NUCLEOTIDE SEQUENCE [LARGE SCALE GENOMIC DNA]</scope>
    <source>
        <strain evidence="1">ATCC 51147</strain>
    </source>
</reference>